<keyword evidence="1" id="KW-0732">Signal</keyword>
<feature type="signal peptide" evidence="1">
    <location>
        <begin position="1"/>
        <end position="19"/>
    </location>
</feature>
<feature type="chain" id="PRO_5047303306" evidence="1">
    <location>
        <begin position="20"/>
        <end position="82"/>
    </location>
</feature>
<dbReference type="EMBL" id="JBHSAW010000010">
    <property type="protein sequence ID" value="MFC4097191.1"/>
    <property type="molecule type" value="Genomic_DNA"/>
</dbReference>
<evidence type="ECO:0000256" key="1">
    <source>
        <dbReference type="SAM" id="SignalP"/>
    </source>
</evidence>
<comment type="caution">
    <text evidence="2">The sequence shown here is derived from an EMBL/GenBank/DDBJ whole genome shotgun (WGS) entry which is preliminary data.</text>
</comment>
<name>A0ABV8JU73_9FLAO</name>
<dbReference type="Proteomes" id="UP001595814">
    <property type="component" value="Unassembled WGS sequence"/>
</dbReference>
<dbReference type="RefSeq" id="WP_192461895.1">
    <property type="nucleotide sequence ID" value="NZ_JACYFJ010000002.1"/>
</dbReference>
<gene>
    <name evidence="2" type="ORF">ACFOUT_14970</name>
</gene>
<evidence type="ECO:0000313" key="2">
    <source>
        <dbReference type="EMBL" id="MFC4097191.1"/>
    </source>
</evidence>
<keyword evidence="3" id="KW-1185">Reference proteome</keyword>
<organism evidence="2 3">
    <name type="scientific">Euzebyella saccharophila</name>
    <dbReference type="NCBI Taxonomy" id="679664"/>
    <lineage>
        <taxon>Bacteria</taxon>
        <taxon>Pseudomonadati</taxon>
        <taxon>Bacteroidota</taxon>
        <taxon>Flavobacteriia</taxon>
        <taxon>Flavobacteriales</taxon>
        <taxon>Flavobacteriaceae</taxon>
        <taxon>Euzebyella</taxon>
    </lineage>
</organism>
<protein>
    <submittedName>
        <fullName evidence="2">Uncharacterized protein</fullName>
    </submittedName>
</protein>
<reference evidence="3" key="1">
    <citation type="journal article" date="2019" name="Int. J. Syst. Evol. Microbiol.">
        <title>The Global Catalogue of Microorganisms (GCM) 10K type strain sequencing project: providing services to taxonomists for standard genome sequencing and annotation.</title>
        <authorList>
            <consortium name="The Broad Institute Genomics Platform"/>
            <consortium name="The Broad Institute Genome Sequencing Center for Infectious Disease"/>
            <person name="Wu L."/>
            <person name="Ma J."/>
        </authorList>
    </citation>
    <scope>NUCLEOTIDE SEQUENCE [LARGE SCALE GENOMIC DNA]</scope>
    <source>
        <strain evidence="3">CECT 7477</strain>
    </source>
</reference>
<sequence length="82" mass="8971">MNRIFAILIFTLTTLGGWAQFTTPSSGKDFLTKEQVGAHALPNKIAPIKAPFEMPQLKKPVFPAYSVNINDLGARPGEKSLK</sequence>
<proteinExistence type="predicted"/>
<evidence type="ECO:0000313" key="3">
    <source>
        <dbReference type="Proteomes" id="UP001595814"/>
    </source>
</evidence>
<accession>A0ABV8JU73</accession>